<dbReference type="InterPro" id="IPR015421">
    <property type="entry name" value="PyrdxlP-dep_Trfase_major"/>
</dbReference>
<dbReference type="PANTHER" id="PTHR42858">
    <property type="entry name" value="AMINOTRANSFERASE"/>
    <property type="match status" value="1"/>
</dbReference>
<dbReference type="CDD" id="cd00609">
    <property type="entry name" value="AAT_like"/>
    <property type="match status" value="1"/>
</dbReference>
<evidence type="ECO:0000313" key="2">
    <source>
        <dbReference type="EMBL" id="SCU79727.1"/>
    </source>
</evidence>
<organism evidence="2 3">
    <name type="scientific">Lachancea meyersii CBS 8951</name>
    <dbReference type="NCBI Taxonomy" id="1266667"/>
    <lineage>
        <taxon>Eukaryota</taxon>
        <taxon>Fungi</taxon>
        <taxon>Dikarya</taxon>
        <taxon>Ascomycota</taxon>
        <taxon>Saccharomycotina</taxon>
        <taxon>Saccharomycetes</taxon>
        <taxon>Saccharomycetales</taxon>
        <taxon>Saccharomycetaceae</taxon>
        <taxon>Lachancea</taxon>
    </lineage>
</organism>
<name>A0A1G4IS79_9SACH</name>
<dbReference type="EMBL" id="LT598478">
    <property type="protein sequence ID" value="SCU79727.1"/>
    <property type="molecule type" value="Genomic_DNA"/>
</dbReference>
<accession>A0A1G4IS79</accession>
<dbReference type="GO" id="GO:0030170">
    <property type="term" value="F:pyridoxal phosphate binding"/>
    <property type="evidence" value="ECO:0007669"/>
    <property type="project" value="InterPro"/>
</dbReference>
<sequence>MCQTLDKKSTINLFKGYASHDLLPRQDIIEATSEVLLPEKREYDDKEEDRHPLVYGSDSGSLWVRACIADFSNKAFKLPTHSTAGTRPEHLNLTSGASYGIMNILLQTTLPHTGYTKQAFIVTPTYFLVNKAFLDAGFTGKITAVEEKGDGLDLAFLEAKLESFENTTSVKDVQEIEESLRMIDAQEGKKKIFKYVIYLVPTYSNPTGAIYSRSCRLKLLELARKYDILIISDDVYDLLRLDNDVISGALSPGPPELRFPHLDRQSISAANMFGNTVSNCTFSKIIAPGLRTGYQETANANLATQLASGGANRSGGTPCQLNSMIVATMIKNGAVERIINDFVSALRERARVLAESIKTYLPEGTQYSECRGGYFSWCTLPVGYDSSKIVEELRLKGVLLADGLHFEVTGDKKNWGERSVRLSISYATAAEIQEAVKRWGQVCERYRPSNSKGSLERSCSQKNLRCPPPLNAKI</sequence>
<dbReference type="InterPro" id="IPR015424">
    <property type="entry name" value="PyrdxlP-dep_Trfase"/>
</dbReference>
<dbReference type="Gene3D" id="3.40.640.10">
    <property type="entry name" value="Type I PLP-dependent aspartate aminotransferase-like (Major domain)"/>
    <property type="match status" value="1"/>
</dbReference>
<feature type="domain" description="Aminotransferase class I/classII large" evidence="1">
    <location>
        <begin position="46"/>
        <end position="438"/>
    </location>
</feature>
<dbReference type="Pfam" id="PF00155">
    <property type="entry name" value="Aminotran_1_2"/>
    <property type="match status" value="1"/>
</dbReference>
<proteinExistence type="predicted"/>
<dbReference type="GO" id="GO:0047536">
    <property type="term" value="F:2-aminoadipate transaminase activity"/>
    <property type="evidence" value="ECO:0007669"/>
    <property type="project" value="TreeGrafter"/>
</dbReference>
<dbReference type="PANTHER" id="PTHR42858:SF1">
    <property type="entry name" value="LD15494P"/>
    <property type="match status" value="1"/>
</dbReference>
<evidence type="ECO:0000313" key="3">
    <source>
        <dbReference type="Proteomes" id="UP000191144"/>
    </source>
</evidence>
<protein>
    <submittedName>
        <fullName evidence="2">LAME_0B00122g1_1</fullName>
    </submittedName>
</protein>
<reference evidence="3" key="1">
    <citation type="submission" date="2016-03" db="EMBL/GenBank/DDBJ databases">
        <authorList>
            <person name="Devillers Hugo."/>
        </authorList>
    </citation>
    <scope>NUCLEOTIDE SEQUENCE [LARGE SCALE GENOMIC DNA]</scope>
</reference>
<dbReference type="Gene3D" id="3.90.1150.10">
    <property type="entry name" value="Aspartate Aminotransferase, domain 1"/>
    <property type="match status" value="1"/>
</dbReference>
<dbReference type="OrthoDB" id="7042322at2759"/>
<dbReference type="SUPFAM" id="SSF53383">
    <property type="entry name" value="PLP-dependent transferases"/>
    <property type="match status" value="1"/>
</dbReference>
<evidence type="ECO:0000259" key="1">
    <source>
        <dbReference type="Pfam" id="PF00155"/>
    </source>
</evidence>
<dbReference type="AlphaFoldDB" id="A0A1G4IS79"/>
<gene>
    <name evidence="2" type="ORF">LAME_0B00122G</name>
</gene>
<dbReference type="Proteomes" id="UP000191144">
    <property type="component" value="Chromosome B"/>
</dbReference>
<dbReference type="InterPro" id="IPR004839">
    <property type="entry name" value="Aminotransferase_I/II_large"/>
</dbReference>
<dbReference type="FunFam" id="3.40.640.10:FF:000080">
    <property type="entry name" value="Aminotransferase, putative"/>
    <property type="match status" value="1"/>
</dbReference>
<dbReference type="InterPro" id="IPR015422">
    <property type="entry name" value="PyrdxlP-dep_Trfase_small"/>
</dbReference>
<keyword evidence="3" id="KW-1185">Reference proteome</keyword>